<sequence length="153" mass="17446">MVPDLTDPVVDTRRTQSTAKKIQPTKGQGIEKDRKRLRTEFDTQVDSSRGKTSELGGLESAQINMHKGVHISLSEHEMKLVEESESSTIMCFFRELHMHIITSLLKKMITDEDKAKMVDELANLEKKYESDKKSIGPRGRRLYKGRGTRVEKG</sequence>
<keyword evidence="3" id="KW-1185">Reference proteome</keyword>
<dbReference type="Proteomes" id="UP000501690">
    <property type="component" value="Linkage Group LG1"/>
</dbReference>
<name>A0A4D6KMN5_VIGUN</name>
<evidence type="ECO:0000313" key="3">
    <source>
        <dbReference type="Proteomes" id="UP000501690"/>
    </source>
</evidence>
<dbReference type="EMBL" id="CP039345">
    <property type="protein sequence ID" value="QCD78802.1"/>
    <property type="molecule type" value="Genomic_DNA"/>
</dbReference>
<feature type="region of interest" description="Disordered" evidence="1">
    <location>
        <begin position="1"/>
        <end position="36"/>
    </location>
</feature>
<evidence type="ECO:0000256" key="1">
    <source>
        <dbReference type="SAM" id="MobiDB-lite"/>
    </source>
</evidence>
<gene>
    <name evidence="2" type="ORF">DEO72_LG1g2438</name>
</gene>
<organism evidence="2 3">
    <name type="scientific">Vigna unguiculata</name>
    <name type="common">Cowpea</name>
    <dbReference type="NCBI Taxonomy" id="3917"/>
    <lineage>
        <taxon>Eukaryota</taxon>
        <taxon>Viridiplantae</taxon>
        <taxon>Streptophyta</taxon>
        <taxon>Embryophyta</taxon>
        <taxon>Tracheophyta</taxon>
        <taxon>Spermatophyta</taxon>
        <taxon>Magnoliopsida</taxon>
        <taxon>eudicotyledons</taxon>
        <taxon>Gunneridae</taxon>
        <taxon>Pentapetalae</taxon>
        <taxon>rosids</taxon>
        <taxon>fabids</taxon>
        <taxon>Fabales</taxon>
        <taxon>Fabaceae</taxon>
        <taxon>Papilionoideae</taxon>
        <taxon>50 kb inversion clade</taxon>
        <taxon>NPAAA clade</taxon>
        <taxon>indigoferoid/millettioid clade</taxon>
        <taxon>Phaseoleae</taxon>
        <taxon>Vigna</taxon>
    </lineage>
</organism>
<feature type="region of interest" description="Disordered" evidence="1">
    <location>
        <begin position="128"/>
        <end position="153"/>
    </location>
</feature>
<evidence type="ECO:0000313" key="2">
    <source>
        <dbReference type="EMBL" id="QCD78802.1"/>
    </source>
</evidence>
<proteinExistence type="predicted"/>
<dbReference type="AlphaFoldDB" id="A0A4D6KMN5"/>
<feature type="compositionally biased region" description="Basic residues" evidence="1">
    <location>
        <begin position="138"/>
        <end position="147"/>
    </location>
</feature>
<accession>A0A4D6KMN5</accession>
<protein>
    <submittedName>
        <fullName evidence="2">Uncharacterized protein</fullName>
    </submittedName>
</protein>
<reference evidence="2 3" key="1">
    <citation type="submission" date="2019-04" db="EMBL/GenBank/DDBJ databases">
        <title>An improved genome assembly and genetic linkage map for asparagus bean, Vigna unguiculata ssp. sesquipedialis.</title>
        <authorList>
            <person name="Xia Q."/>
            <person name="Zhang R."/>
            <person name="Dong Y."/>
        </authorList>
    </citation>
    <scope>NUCLEOTIDE SEQUENCE [LARGE SCALE GENOMIC DNA]</scope>
    <source>
        <tissue evidence="2">Leaf</tissue>
    </source>
</reference>